<gene>
    <name evidence="1" type="ORF">ARMGADRAFT_1040667</name>
</gene>
<evidence type="ECO:0008006" key="3">
    <source>
        <dbReference type="Google" id="ProtNLM"/>
    </source>
</evidence>
<dbReference type="InParanoid" id="A0A2H3CMH8"/>
<dbReference type="AlphaFoldDB" id="A0A2H3CMH8"/>
<organism evidence="1 2">
    <name type="scientific">Armillaria gallica</name>
    <name type="common">Bulbous honey fungus</name>
    <name type="synonym">Armillaria bulbosa</name>
    <dbReference type="NCBI Taxonomy" id="47427"/>
    <lineage>
        <taxon>Eukaryota</taxon>
        <taxon>Fungi</taxon>
        <taxon>Dikarya</taxon>
        <taxon>Basidiomycota</taxon>
        <taxon>Agaricomycotina</taxon>
        <taxon>Agaricomycetes</taxon>
        <taxon>Agaricomycetidae</taxon>
        <taxon>Agaricales</taxon>
        <taxon>Marasmiineae</taxon>
        <taxon>Physalacriaceae</taxon>
        <taxon>Armillaria</taxon>
    </lineage>
</organism>
<dbReference type="OrthoDB" id="10453090at2759"/>
<dbReference type="Proteomes" id="UP000217790">
    <property type="component" value="Unassembled WGS sequence"/>
</dbReference>
<evidence type="ECO:0000313" key="1">
    <source>
        <dbReference type="EMBL" id="PBK79608.1"/>
    </source>
</evidence>
<name>A0A2H3CMH8_ARMGA</name>
<dbReference type="EMBL" id="KZ293768">
    <property type="protein sequence ID" value="PBK79608.1"/>
    <property type="molecule type" value="Genomic_DNA"/>
</dbReference>
<accession>A0A2H3CMH8</accession>
<sequence length="463" mass="52823">MNASKPERNANERIHAPRKRRILLARRKGHGISVRSVQEGDQQTVPVLKKNLVALLERALEHSQAHRLDFFFRHQGFDETSGERSDEQLLENKVMNQCFDLLLTHSKRWRSIELIIPPPLLSHLSLVHGKVNQIEDVYLTCTRNSAPARTIDAFEIAPKLQNFFLEDMHPDVDVLFPTDNLVSFVDGRRLPDHDTAPKYVDIIASAHNLLEFSYHHYSLIPESPGPYSPPIPNASLQVLSASLGTFLSSLVLPNLTDLTLTSGCKDDGTQSRPQAPIYCPRDSLSHLHSLITVSQCSLTELRFVDATMDDNLLPILRLCPRLVILDFVWNLWGTSLSSQFVVHRLVIEMSETIQVEEEYRYALLPCLKELKFDFKEVPLRSITFLGMDDFVDMETDEGLQVLRWPVSFGGLEYSMYICIRKRYFNVYEKEFKGEGGSCTTIRQILGYSRVNARVIEDSPVVMV</sequence>
<reference evidence="2" key="1">
    <citation type="journal article" date="2017" name="Nat. Ecol. Evol.">
        <title>Genome expansion and lineage-specific genetic innovations in the forest pathogenic fungi Armillaria.</title>
        <authorList>
            <person name="Sipos G."/>
            <person name="Prasanna A.N."/>
            <person name="Walter M.C."/>
            <person name="O'Connor E."/>
            <person name="Balint B."/>
            <person name="Krizsan K."/>
            <person name="Kiss B."/>
            <person name="Hess J."/>
            <person name="Varga T."/>
            <person name="Slot J."/>
            <person name="Riley R."/>
            <person name="Boka B."/>
            <person name="Rigling D."/>
            <person name="Barry K."/>
            <person name="Lee J."/>
            <person name="Mihaltcheva S."/>
            <person name="LaButti K."/>
            <person name="Lipzen A."/>
            <person name="Waldron R."/>
            <person name="Moloney N.M."/>
            <person name="Sperisen C."/>
            <person name="Kredics L."/>
            <person name="Vagvoelgyi C."/>
            <person name="Patrignani A."/>
            <person name="Fitzpatrick D."/>
            <person name="Nagy I."/>
            <person name="Doyle S."/>
            <person name="Anderson J.B."/>
            <person name="Grigoriev I.V."/>
            <person name="Gueldener U."/>
            <person name="Muensterkoetter M."/>
            <person name="Nagy L.G."/>
        </authorList>
    </citation>
    <scope>NUCLEOTIDE SEQUENCE [LARGE SCALE GENOMIC DNA]</scope>
    <source>
        <strain evidence="2">Ar21-2</strain>
    </source>
</reference>
<proteinExistence type="predicted"/>
<protein>
    <recommendedName>
        <fullName evidence="3">F-box domain-containing protein</fullName>
    </recommendedName>
</protein>
<keyword evidence="2" id="KW-1185">Reference proteome</keyword>
<evidence type="ECO:0000313" key="2">
    <source>
        <dbReference type="Proteomes" id="UP000217790"/>
    </source>
</evidence>